<dbReference type="Proteomes" id="UP000046393">
    <property type="component" value="Unplaced"/>
</dbReference>
<evidence type="ECO:0000313" key="3">
    <source>
        <dbReference type="Proteomes" id="UP000046393"/>
    </source>
</evidence>
<proteinExistence type="predicted"/>
<dbReference type="Pfam" id="PF00620">
    <property type="entry name" value="RhoGAP"/>
    <property type="match status" value="1"/>
</dbReference>
<dbReference type="STRING" id="451379.A0A0N5AQ83"/>
<dbReference type="SUPFAM" id="SSF48350">
    <property type="entry name" value="GTPase activation domain, GAP"/>
    <property type="match status" value="1"/>
</dbReference>
<dbReference type="InterPro" id="IPR008936">
    <property type="entry name" value="Rho_GTPase_activation_prot"/>
</dbReference>
<feature type="region of interest" description="Disordered" evidence="1">
    <location>
        <begin position="519"/>
        <end position="538"/>
    </location>
</feature>
<dbReference type="AlphaFoldDB" id="A0A0N5AQ83"/>
<dbReference type="PROSITE" id="PS50238">
    <property type="entry name" value="RHOGAP"/>
    <property type="match status" value="1"/>
</dbReference>
<evidence type="ECO:0000259" key="2">
    <source>
        <dbReference type="PROSITE" id="PS50238"/>
    </source>
</evidence>
<dbReference type="PANTHER" id="PTHR23175">
    <property type="entry name" value="PDZ DOMAIN-CONTAINING PROTEIN"/>
    <property type="match status" value="1"/>
</dbReference>
<feature type="compositionally biased region" description="Basic and acidic residues" evidence="1">
    <location>
        <begin position="75"/>
        <end position="91"/>
    </location>
</feature>
<feature type="compositionally biased region" description="Low complexity" evidence="1">
    <location>
        <begin position="891"/>
        <end position="900"/>
    </location>
</feature>
<evidence type="ECO:0000256" key="1">
    <source>
        <dbReference type="SAM" id="MobiDB-lite"/>
    </source>
</evidence>
<reference evidence="4" key="1">
    <citation type="submission" date="2017-02" db="UniProtKB">
        <authorList>
            <consortium name="WormBaseParasite"/>
        </authorList>
    </citation>
    <scope>IDENTIFICATION</scope>
</reference>
<dbReference type="WBParaSite" id="SMUV_0000683501-mRNA-1">
    <property type="protein sequence ID" value="SMUV_0000683501-mRNA-1"/>
    <property type="gene ID" value="SMUV_0000683501"/>
</dbReference>
<feature type="compositionally biased region" description="Polar residues" evidence="1">
    <location>
        <begin position="107"/>
        <end position="123"/>
    </location>
</feature>
<evidence type="ECO:0000313" key="4">
    <source>
        <dbReference type="WBParaSite" id="SMUV_0000683501-mRNA-1"/>
    </source>
</evidence>
<feature type="compositionally biased region" description="Polar residues" evidence="1">
    <location>
        <begin position="522"/>
        <end position="534"/>
    </location>
</feature>
<feature type="domain" description="Rho-GAP" evidence="2">
    <location>
        <begin position="157"/>
        <end position="353"/>
    </location>
</feature>
<feature type="compositionally biased region" description="Low complexity" evidence="1">
    <location>
        <begin position="93"/>
        <end position="104"/>
    </location>
</feature>
<accession>A0A0N5AQ83</accession>
<feature type="region of interest" description="Disordered" evidence="1">
    <location>
        <begin position="871"/>
        <end position="900"/>
    </location>
</feature>
<feature type="region of interest" description="Disordered" evidence="1">
    <location>
        <begin position="426"/>
        <end position="470"/>
    </location>
</feature>
<dbReference type="GO" id="GO:0007165">
    <property type="term" value="P:signal transduction"/>
    <property type="evidence" value="ECO:0007669"/>
    <property type="project" value="InterPro"/>
</dbReference>
<organism evidence="3 4">
    <name type="scientific">Syphacia muris</name>
    <dbReference type="NCBI Taxonomy" id="451379"/>
    <lineage>
        <taxon>Eukaryota</taxon>
        <taxon>Metazoa</taxon>
        <taxon>Ecdysozoa</taxon>
        <taxon>Nematoda</taxon>
        <taxon>Chromadorea</taxon>
        <taxon>Rhabditida</taxon>
        <taxon>Spirurina</taxon>
        <taxon>Oxyuridomorpha</taxon>
        <taxon>Oxyuroidea</taxon>
        <taxon>Oxyuridae</taxon>
        <taxon>Syphacia</taxon>
    </lineage>
</organism>
<dbReference type="InterPro" id="IPR000198">
    <property type="entry name" value="RhoGAP_dom"/>
</dbReference>
<dbReference type="Gene3D" id="1.10.555.10">
    <property type="entry name" value="Rho GTPase activation protein"/>
    <property type="match status" value="1"/>
</dbReference>
<dbReference type="PANTHER" id="PTHR23175:SF23">
    <property type="entry name" value="PDZ DOMAIN-CONTAINING PROTEIN"/>
    <property type="match status" value="1"/>
</dbReference>
<dbReference type="FunFam" id="1.10.555.10:FF:000058">
    <property type="entry name" value="GTPase-activating protein pac-1"/>
    <property type="match status" value="1"/>
</dbReference>
<name>A0A0N5AQ83_9BILA</name>
<feature type="region of interest" description="Disordered" evidence="1">
    <location>
        <begin position="65"/>
        <end position="123"/>
    </location>
</feature>
<feature type="compositionally biased region" description="Polar residues" evidence="1">
    <location>
        <begin position="65"/>
        <end position="74"/>
    </location>
</feature>
<protein>
    <submittedName>
        <fullName evidence="4">Rho-GAP domain-containing protein</fullName>
    </submittedName>
</protein>
<dbReference type="SMART" id="SM00324">
    <property type="entry name" value="RhoGAP"/>
    <property type="match status" value="1"/>
</dbReference>
<feature type="compositionally biased region" description="Basic residues" evidence="1">
    <location>
        <begin position="434"/>
        <end position="446"/>
    </location>
</feature>
<sequence>MWKKVGGQSDDGDVSLSKVLLVKDNSGQVHRALKSSHSSCNASDSAVFNTDDATTELIMHRYKAKTTQLGSPNSKAEKSHGSDFVSEHFEKPGTSTTSGSTAGSINEGASTSTNPSVENMSLNTPKLARKWKKSRIGKQSLSSIVGRSEKSATPGTSALGRKIVDCPTTGDGDLVPLLVKLCIGVVEAHGMDTVGIYRIPGNTAAVNALKENLNLGLENVDFKDLRWKDVNVVSSLLKMFLRKLPEPLLTDKLYPIFIDANRITAHAQRLHKLRNLVRKLPAAHYATLKYLMHHLRVVSSHSSVNKMETRNLALMFGPSIVRPSDDSMATMVTHMSDQCKIIETFITYYDWIFNEASGVSDEVPSPVSVASDVNSGVLGKSAAREADGTSQNSFTTASLNDMHDLLRRVNEAEAVALMDAQRGGKLKQMLNVRRNSKKDKARKRDHSAHQNSANHEALSAAGESSGKDSTSKNVYQVLKKCYERNIDAEIASREQNVKVGLSCATGSFLGHSPSLGSSLGSITESSQHTVSRSDNNSRDDVYADVDAMRKKRQQEIYSARRIFISGTDTDPLSTNSGCVDLDDLVCHTRHLNLATSPALDVLSAETREKIRKMQQLQGWYSTANERREADISKRSCGIGDTFCSEESAKNTRKGGEEFSSTDALSLTSDYSTTSSAPLTAPVTVSCVDHLATTSSDYASSDVSPCPHNISISPRPQEPLQTDSSFCEMSSPVQLSADENSRKKLYQFLPSGQDNAQNSDLQTKVISQPQDLLESQGSEKLLPISAGCSSKAQRVKARARASRKDLWRRHTLSDVDIIRQAIAQEKSLNRVNVTAPMNEKSKVSKLARWIKNSFRRSSHDLVVNSSLNFRRGSGFASATVPSSGGPTPPSEIIPSSGDEQL</sequence>
<keyword evidence="3" id="KW-1185">Reference proteome</keyword>